<protein>
    <submittedName>
        <fullName evidence="2">Uncharacterized protein</fullName>
    </submittedName>
</protein>
<evidence type="ECO:0000313" key="3">
    <source>
        <dbReference type="Proteomes" id="UP000008514"/>
    </source>
</evidence>
<reference evidence="2" key="1">
    <citation type="submission" date="2006-03" db="EMBL/GenBank/DDBJ databases">
        <authorList>
            <person name="Bowman J."/>
            <person name="Ferriera S."/>
            <person name="Johnson J."/>
            <person name="Kravitz S."/>
            <person name="Halpern A."/>
            <person name="Remington K."/>
            <person name="Beeson K."/>
            <person name="Tran B."/>
            <person name="Rogers Y.-H."/>
            <person name="Friedman R."/>
            <person name="Venter J.C."/>
        </authorList>
    </citation>
    <scope>NUCLEOTIDE SEQUENCE [LARGE SCALE GENOMIC DNA]</scope>
    <source>
        <strain evidence="2">ATCC 700755</strain>
    </source>
</reference>
<dbReference type="STRING" id="313595.P700755_001735"/>
<organism evidence="2 3">
    <name type="scientific">Psychroflexus torquis (strain ATCC 700755 / CIP 106069 / ACAM 623)</name>
    <dbReference type="NCBI Taxonomy" id="313595"/>
    <lineage>
        <taxon>Bacteria</taxon>
        <taxon>Pseudomonadati</taxon>
        <taxon>Bacteroidota</taxon>
        <taxon>Flavobacteriia</taxon>
        <taxon>Flavobacteriales</taxon>
        <taxon>Flavobacteriaceae</taxon>
        <taxon>Psychroflexus</taxon>
    </lineage>
</organism>
<dbReference type="HOGENOM" id="CLU_1685135_0_0_10"/>
<keyword evidence="1" id="KW-0472">Membrane</keyword>
<dbReference type="EMBL" id="CP003879">
    <property type="protein sequence ID" value="AFU68587.1"/>
    <property type="molecule type" value="Genomic_DNA"/>
</dbReference>
<reference evidence="2" key="2">
    <citation type="submission" date="2012-09" db="EMBL/GenBank/DDBJ databases">
        <title>The complete sequence of Psychroflexus torquis an extreme psychrophile from sea-ice that is stimulated by light.</title>
        <authorList>
            <person name="Feng S."/>
            <person name="Powell S.M."/>
            <person name="Bowman J.P."/>
        </authorList>
    </citation>
    <scope>NUCLEOTIDE SEQUENCE [LARGE SCALE GENOMIC DNA]</scope>
    <source>
        <strain evidence="2">ATCC 700755</strain>
    </source>
</reference>
<proteinExistence type="predicted"/>
<evidence type="ECO:0000256" key="1">
    <source>
        <dbReference type="SAM" id="Phobius"/>
    </source>
</evidence>
<keyword evidence="1" id="KW-1133">Transmembrane helix</keyword>
<name>K4IDE3_PSYTT</name>
<sequence>MKDRISISISILAIIISGVSLYFSNSQRPDIDFNCGVEIEVYKSMEGSTDKDLLIPFSFVNKSNQAGSIMQIKLNICPFINKIQLSETLCNRDFLWTGIWKTSYETINDSLKTKGLTDHLFDQPHIITLTGNSANYQLINFFPINSNFSLQKENTI</sequence>
<keyword evidence="1" id="KW-0812">Transmembrane</keyword>
<accession>K4IDE3</accession>
<feature type="transmembrane region" description="Helical" evidence="1">
    <location>
        <begin position="7"/>
        <end position="24"/>
    </location>
</feature>
<dbReference type="AlphaFoldDB" id="K4IDE3"/>
<dbReference type="RefSeq" id="WP_015024183.1">
    <property type="nucleotide sequence ID" value="NC_018721.1"/>
</dbReference>
<dbReference type="KEGG" id="ptq:P700755_001735"/>
<gene>
    <name evidence="2" type="ordered locus">P700755_001735</name>
</gene>
<evidence type="ECO:0000313" key="2">
    <source>
        <dbReference type="EMBL" id="AFU68587.1"/>
    </source>
</evidence>
<dbReference type="Proteomes" id="UP000008514">
    <property type="component" value="Chromosome"/>
</dbReference>
<keyword evidence="3" id="KW-1185">Reference proteome</keyword>